<protein>
    <submittedName>
        <fullName evidence="1">Uncharacterized protein</fullName>
    </submittedName>
</protein>
<gene>
    <name evidence="1" type="ORF">AAFH49_12680</name>
</gene>
<evidence type="ECO:0000313" key="2">
    <source>
        <dbReference type="Proteomes" id="UP001479606"/>
    </source>
</evidence>
<dbReference type="Proteomes" id="UP001479606">
    <property type="component" value="Unassembled WGS sequence"/>
</dbReference>
<evidence type="ECO:0000313" key="1">
    <source>
        <dbReference type="EMBL" id="MEL5995065.1"/>
    </source>
</evidence>
<name>A0ABU9LWY1_9BACT</name>
<organism evidence="1 2">
    <name type="scientific">Hymenobacter segetis</name>
    <dbReference type="NCBI Taxonomy" id="2025509"/>
    <lineage>
        <taxon>Bacteria</taxon>
        <taxon>Pseudomonadati</taxon>
        <taxon>Bacteroidota</taxon>
        <taxon>Cytophagia</taxon>
        <taxon>Cytophagales</taxon>
        <taxon>Hymenobacteraceae</taxon>
        <taxon>Hymenobacter</taxon>
    </lineage>
</organism>
<proteinExistence type="predicted"/>
<sequence>MGTVPTAPLGGSIPIYLHEDQPLAVTAADVRMLLHAYLTGDLSVSIVGYVADALGLSNHVEFVPLEVQDVLECTTDPEVNGPLNETMAWALLKDLAGLPPQA</sequence>
<reference evidence="1 2" key="1">
    <citation type="journal article" date="2018" name="Arch. Microbiol.">
        <title>Hymenobacter segetis sp. nov., isolated from soil.</title>
        <authorList>
            <person name="Ten L.N."/>
            <person name="Lim S.J."/>
            <person name="Kim B.O."/>
            <person name="Kang I.K."/>
            <person name="Jung H.Y."/>
        </authorList>
    </citation>
    <scope>NUCLEOTIDE SEQUENCE [LARGE SCALE GENOMIC DNA]</scope>
    <source>
        <strain evidence="1 2">S7-3-11</strain>
    </source>
</reference>
<comment type="caution">
    <text evidence="1">The sequence shown here is derived from an EMBL/GenBank/DDBJ whole genome shotgun (WGS) entry which is preliminary data.</text>
</comment>
<keyword evidence="2" id="KW-1185">Reference proteome</keyword>
<dbReference type="EMBL" id="JBCEVZ010000028">
    <property type="protein sequence ID" value="MEL5995065.1"/>
    <property type="molecule type" value="Genomic_DNA"/>
</dbReference>
<accession>A0ABU9LWY1</accession>
<dbReference type="RefSeq" id="WP_342298589.1">
    <property type="nucleotide sequence ID" value="NZ_JBCEVZ010000028.1"/>
</dbReference>